<feature type="chain" id="PRO_5035266790" description="peptidylprolyl isomerase" evidence="5">
    <location>
        <begin position="29"/>
        <end position="305"/>
    </location>
</feature>
<comment type="similarity">
    <text evidence="1">Belongs to the cyclophilin-type PPIase family.</text>
</comment>
<reference evidence="7" key="1">
    <citation type="journal article" date="2014" name="Int. J. Syst. Evol. Microbiol.">
        <title>Complete genome sequence of Corynebacterium casei LMG S-19264T (=DSM 44701T), isolated from a smear-ripened cheese.</title>
        <authorList>
            <consortium name="US DOE Joint Genome Institute (JGI-PGF)"/>
            <person name="Walter F."/>
            <person name="Albersmeier A."/>
            <person name="Kalinowski J."/>
            <person name="Ruckert C."/>
        </authorList>
    </citation>
    <scope>NUCLEOTIDE SEQUENCE</scope>
    <source>
        <strain evidence="7">KCTC 32513</strain>
    </source>
</reference>
<dbReference type="PROSITE" id="PS50072">
    <property type="entry name" value="CSA_PPIASE_2"/>
    <property type="match status" value="1"/>
</dbReference>
<evidence type="ECO:0000256" key="3">
    <source>
        <dbReference type="ARBA" id="ARBA00023110"/>
    </source>
</evidence>
<feature type="domain" description="PPIase cyclophilin-type" evidence="6">
    <location>
        <begin position="68"/>
        <end position="282"/>
    </location>
</feature>
<evidence type="ECO:0000256" key="5">
    <source>
        <dbReference type="SAM" id="SignalP"/>
    </source>
</evidence>
<dbReference type="Proteomes" id="UP000634004">
    <property type="component" value="Unassembled WGS sequence"/>
</dbReference>
<proteinExistence type="inferred from homology"/>
<organism evidence="7 8">
    <name type="scientific">Algimonas arctica</name>
    <dbReference type="NCBI Taxonomy" id="1479486"/>
    <lineage>
        <taxon>Bacteria</taxon>
        <taxon>Pseudomonadati</taxon>
        <taxon>Pseudomonadota</taxon>
        <taxon>Alphaproteobacteria</taxon>
        <taxon>Maricaulales</taxon>
        <taxon>Robiginitomaculaceae</taxon>
        <taxon>Algimonas</taxon>
    </lineage>
</organism>
<gene>
    <name evidence="7" type="ORF">GCM10009069_25560</name>
</gene>
<reference evidence="7" key="2">
    <citation type="submission" date="2020-09" db="EMBL/GenBank/DDBJ databases">
        <authorList>
            <person name="Sun Q."/>
            <person name="Kim S."/>
        </authorList>
    </citation>
    <scope>NUCLEOTIDE SEQUENCE</scope>
    <source>
        <strain evidence="7">KCTC 32513</strain>
    </source>
</reference>
<comment type="caution">
    <text evidence="7">The sequence shown here is derived from an EMBL/GenBank/DDBJ whole genome shotgun (WGS) entry which is preliminary data.</text>
</comment>
<evidence type="ECO:0000259" key="6">
    <source>
        <dbReference type="PROSITE" id="PS50072"/>
    </source>
</evidence>
<sequence>MKISFSLKPQLRLKAAVRLTALSTLAIAGPACSAESTESYADGEIKSAVTFPETAWRTVEADNLMLIDTAYGVIGVELFPEIAPNHVAQVKALVRDGFYDGVVFHRVIVGFMNQTGDGQNGNGTGDSELPDIAAEFTFRRGEDMGVTLVSSRGSERQQIATGFYKGLPVASQPISQAILTKDGKVAAFGLHCKGVTSMARTSEPNSANSQFFLMRGKAEHLDAQYSVWGATVMGYDYLTSFKVGVVGEDGFVPDQMNNVKIAADLPEADRPTVQVLDTTSDAFTNWISTQSYDDVCDVQIPSRTQ</sequence>
<evidence type="ECO:0000256" key="4">
    <source>
        <dbReference type="ARBA" id="ARBA00023235"/>
    </source>
</evidence>
<dbReference type="EC" id="5.2.1.8" evidence="2"/>
<accession>A0A8J3CU23</accession>
<feature type="signal peptide" evidence="5">
    <location>
        <begin position="1"/>
        <end position="28"/>
    </location>
</feature>
<evidence type="ECO:0000256" key="2">
    <source>
        <dbReference type="ARBA" id="ARBA00013194"/>
    </source>
</evidence>
<protein>
    <recommendedName>
        <fullName evidence="2">peptidylprolyl isomerase</fullName>
        <ecNumber evidence="2">5.2.1.8</ecNumber>
    </recommendedName>
</protein>
<dbReference type="PROSITE" id="PS00170">
    <property type="entry name" value="CSA_PPIASE_1"/>
    <property type="match status" value="1"/>
</dbReference>
<dbReference type="InterPro" id="IPR020892">
    <property type="entry name" value="Cyclophilin-type_PPIase_CS"/>
</dbReference>
<dbReference type="RefSeq" id="WP_189499062.1">
    <property type="nucleotide sequence ID" value="NZ_BMZH01000012.1"/>
</dbReference>
<evidence type="ECO:0000256" key="1">
    <source>
        <dbReference type="ARBA" id="ARBA00007365"/>
    </source>
</evidence>
<dbReference type="SUPFAM" id="SSF50891">
    <property type="entry name" value="Cyclophilin-like"/>
    <property type="match status" value="1"/>
</dbReference>
<keyword evidence="8" id="KW-1185">Reference proteome</keyword>
<dbReference type="GO" id="GO:0003755">
    <property type="term" value="F:peptidyl-prolyl cis-trans isomerase activity"/>
    <property type="evidence" value="ECO:0007669"/>
    <property type="project" value="UniProtKB-KW"/>
</dbReference>
<dbReference type="GO" id="GO:0006457">
    <property type="term" value="P:protein folding"/>
    <property type="evidence" value="ECO:0007669"/>
    <property type="project" value="InterPro"/>
</dbReference>
<evidence type="ECO:0000313" key="7">
    <source>
        <dbReference type="EMBL" id="GHB01556.1"/>
    </source>
</evidence>
<keyword evidence="4 7" id="KW-0413">Isomerase</keyword>
<dbReference type="InterPro" id="IPR044666">
    <property type="entry name" value="Cyclophilin_A-like"/>
</dbReference>
<dbReference type="InterPro" id="IPR029000">
    <property type="entry name" value="Cyclophilin-like_dom_sf"/>
</dbReference>
<name>A0A8J3CU23_9PROT</name>
<dbReference type="EMBL" id="BMZH01000012">
    <property type="protein sequence ID" value="GHB01556.1"/>
    <property type="molecule type" value="Genomic_DNA"/>
</dbReference>
<keyword evidence="5" id="KW-0732">Signal</keyword>
<evidence type="ECO:0000313" key="8">
    <source>
        <dbReference type="Proteomes" id="UP000634004"/>
    </source>
</evidence>
<dbReference type="CDD" id="cd00317">
    <property type="entry name" value="cyclophilin"/>
    <property type="match status" value="1"/>
</dbReference>
<keyword evidence="3" id="KW-0697">Rotamase</keyword>
<dbReference type="Gene3D" id="2.40.100.10">
    <property type="entry name" value="Cyclophilin-like"/>
    <property type="match status" value="1"/>
</dbReference>
<dbReference type="PANTHER" id="PTHR45625:SF4">
    <property type="entry name" value="PEPTIDYLPROLYL ISOMERASE DOMAIN AND WD REPEAT-CONTAINING PROTEIN 1"/>
    <property type="match status" value="1"/>
</dbReference>
<dbReference type="AlphaFoldDB" id="A0A8J3CU23"/>
<dbReference type="PANTHER" id="PTHR45625">
    <property type="entry name" value="PEPTIDYL-PROLYL CIS-TRANS ISOMERASE-RELATED"/>
    <property type="match status" value="1"/>
</dbReference>
<dbReference type="InterPro" id="IPR002130">
    <property type="entry name" value="Cyclophilin-type_PPIase_dom"/>
</dbReference>
<dbReference type="Pfam" id="PF00160">
    <property type="entry name" value="Pro_isomerase"/>
    <property type="match status" value="1"/>
</dbReference>